<reference evidence="2 3" key="3">
    <citation type="journal article" date="2015" name="Genome Announc.">
        <title>Draft Genome Sequence of the Archiascomycetous Yeast Saitoella complicata.</title>
        <authorList>
            <person name="Yamauchi K."/>
            <person name="Kondo S."/>
            <person name="Hamamoto M."/>
            <person name="Takahashi Y."/>
            <person name="Ogura Y."/>
            <person name="Hayashi T."/>
            <person name="Nishida H."/>
        </authorList>
    </citation>
    <scope>NUCLEOTIDE SEQUENCE [LARGE SCALE GENOMIC DNA]</scope>
    <source>
        <strain evidence="2 3">NRRL Y-17804</strain>
    </source>
</reference>
<dbReference type="InterPro" id="IPR011576">
    <property type="entry name" value="Pyridox_Oxase_N"/>
</dbReference>
<accession>A0A0E9NP55</accession>
<proteinExistence type="predicted"/>
<dbReference type="OMA" id="HDWISAN"/>
<evidence type="ECO:0000313" key="2">
    <source>
        <dbReference type="EMBL" id="GAO51210.1"/>
    </source>
</evidence>
<dbReference type="Gene3D" id="2.30.110.10">
    <property type="entry name" value="Electron Transport, Fmn-binding Protein, Chain A"/>
    <property type="match status" value="1"/>
</dbReference>
<dbReference type="GO" id="GO:0005634">
    <property type="term" value="C:nucleus"/>
    <property type="evidence" value="ECO:0007669"/>
    <property type="project" value="TreeGrafter"/>
</dbReference>
<reference evidence="2 3" key="2">
    <citation type="journal article" date="2014" name="J. Gen. Appl. Microbiol.">
        <title>The early diverging ascomycetous budding yeast Saitoella complicata has three histone deacetylases belonging to the Clr6, Hos2, and Rpd3 lineages.</title>
        <authorList>
            <person name="Nishida H."/>
            <person name="Matsumoto T."/>
            <person name="Kondo S."/>
            <person name="Hamamoto M."/>
            <person name="Yoshikawa H."/>
        </authorList>
    </citation>
    <scope>NUCLEOTIDE SEQUENCE [LARGE SCALE GENOMIC DNA]</scope>
    <source>
        <strain evidence="2 3">NRRL Y-17804</strain>
    </source>
</reference>
<dbReference type="Pfam" id="PF01243">
    <property type="entry name" value="PNPOx_N"/>
    <property type="match status" value="1"/>
</dbReference>
<comment type="caution">
    <text evidence="2">The sequence shown here is derived from an EMBL/GenBank/DDBJ whole genome shotgun (WGS) entry which is preliminary data.</text>
</comment>
<dbReference type="STRING" id="698492.A0A0E9NP55"/>
<evidence type="ECO:0000259" key="1">
    <source>
        <dbReference type="Pfam" id="PF01243"/>
    </source>
</evidence>
<keyword evidence="3" id="KW-1185">Reference proteome</keyword>
<sequence length="231" mass="24726">MSNESIMNGDQERPLPAEVISCLKNARYLHLGTSYEDIPHVSLMNYTYVPAGEAMPYETNDCVIMTSTRDTKKFFNLHFNPRVSLLVHDWTTTRQSLAGPSSPGSTSDAHSSLASLLLNLNAAALSSISATLNGRAEILTNTAAADFFKQKHSAANPGSGSQCYIEGDVAVIKVRIESARIVADGGGDRVEKWRVDGMEGTPRVNVTEEAASAAGRGSNVGHNVRATEDGV</sequence>
<dbReference type="EMBL" id="BACD03000042">
    <property type="protein sequence ID" value="GAO51210.1"/>
    <property type="molecule type" value="Genomic_DNA"/>
</dbReference>
<reference evidence="2 3" key="1">
    <citation type="journal article" date="2011" name="J. Gen. Appl. Microbiol.">
        <title>Draft genome sequencing of the enigmatic yeast Saitoella complicata.</title>
        <authorList>
            <person name="Nishida H."/>
            <person name="Hamamoto M."/>
            <person name="Sugiyama J."/>
        </authorList>
    </citation>
    <scope>NUCLEOTIDE SEQUENCE [LARGE SCALE GENOMIC DNA]</scope>
    <source>
        <strain evidence="2 3">NRRL Y-17804</strain>
    </source>
</reference>
<dbReference type="PANTHER" id="PTHR28040">
    <property type="entry name" value="PYRIDOXAMINE 5'-PHOSPHATE OXIDASE YLR456W HOMOLOG-RELATED"/>
    <property type="match status" value="1"/>
</dbReference>
<dbReference type="PANTHER" id="PTHR28040:SF1">
    <property type="entry name" value="PYRIDOXAMINE 5'-PHOSPHATE OXIDASE YLR456W HOMOLOG-RELATED"/>
    <property type="match status" value="1"/>
</dbReference>
<dbReference type="Proteomes" id="UP000033140">
    <property type="component" value="Unassembled WGS sequence"/>
</dbReference>
<dbReference type="InterPro" id="IPR052841">
    <property type="entry name" value="PMP_oxidase-like"/>
</dbReference>
<organism evidence="2 3">
    <name type="scientific">Saitoella complicata (strain BCRC 22490 / CBS 7301 / JCM 7358 / NBRC 10748 / NRRL Y-17804)</name>
    <dbReference type="NCBI Taxonomy" id="698492"/>
    <lineage>
        <taxon>Eukaryota</taxon>
        <taxon>Fungi</taxon>
        <taxon>Dikarya</taxon>
        <taxon>Ascomycota</taxon>
        <taxon>Taphrinomycotina</taxon>
        <taxon>Taphrinomycotina incertae sedis</taxon>
        <taxon>Saitoella</taxon>
    </lineage>
</organism>
<evidence type="ECO:0000313" key="3">
    <source>
        <dbReference type="Proteomes" id="UP000033140"/>
    </source>
</evidence>
<name>A0A0E9NP55_SAICN</name>
<protein>
    <recommendedName>
        <fullName evidence="1">Pyridoxamine 5'-phosphate oxidase N-terminal domain-containing protein</fullName>
    </recommendedName>
</protein>
<dbReference type="SUPFAM" id="SSF50475">
    <property type="entry name" value="FMN-binding split barrel"/>
    <property type="match status" value="1"/>
</dbReference>
<feature type="domain" description="Pyridoxamine 5'-phosphate oxidase N-terminal" evidence="1">
    <location>
        <begin position="17"/>
        <end position="181"/>
    </location>
</feature>
<gene>
    <name evidence="2" type="ORF">G7K_5321-t1</name>
</gene>
<dbReference type="AlphaFoldDB" id="A0A0E9NP55"/>
<dbReference type="InterPro" id="IPR012349">
    <property type="entry name" value="Split_barrel_FMN-bd"/>
</dbReference>
<dbReference type="GO" id="GO:0005737">
    <property type="term" value="C:cytoplasm"/>
    <property type="evidence" value="ECO:0007669"/>
    <property type="project" value="TreeGrafter"/>
</dbReference>